<comment type="similarity">
    <text evidence="1">Belongs to the WXG100 family.</text>
</comment>
<accession>A0A3M8K6K6</accession>
<dbReference type="InterPro" id="IPR036689">
    <property type="entry name" value="ESAT-6-like_sf"/>
</dbReference>
<evidence type="ECO:0000256" key="1">
    <source>
        <dbReference type="RuleBase" id="RU362001"/>
    </source>
</evidence>
<dbReference type="SUPFAM" id="SSF140453">
    <property type="entry name" value="EsxAB dimer-like"/>
    <property type="match status" value="1"/>
</dbReference>
<proteinExistence type="inferred from homology"/>
<dbReference type="NCBIfam" id="TIGR03930">
    <property type="entry name" value="WXG100_ESAT6"/>
    <property type="match status" value="1"/>
</dbReference>
<comment type="caution">
    <text evidence="2">The sequence shown here is derived from an EMBL/GenBank/DDBJ whole genome shotgun (WGS) entry which is preliminary data.</text>
</comment>
<dbReference type="RefSeq" id="WP_123047991.1">
    <property type="nucleotide sequence ID" value="NZ_PTJO01000004.1"/>
</dbReference>
<dbReference type="Gene3D" id="1.10.287.1060">
    <property type="entry name" value="ESAT-6-like"/>
    <property type="match status" value="1"/>
</dbReference>
<dbReference type="Pfam" id="PF06013">
    <property type="entry name" value="WXG100"/>
    <property type="match status" value="1"/>
</dbReference>
<sequence>MAELFKTEADVMLATAGRVDNTNTEVQGELSRLQGVVDGVRGSWAGSAQVSFDGLMQRWNASERELQEALTSISDNIRTNAHSFDNIEAENAQTFTSVGGQGLAL</sequence>
<evidence type="ECO:0000313" key="2">
    <source>
        <dbReference type="EMBL" id="RNE48853.1"/>
    </source>
</evidence>
<protein>
    <recommendedName>
        <fullName evidence="1">ESAT-6-like protein</fullName>
    </recommendedName>
</protein>
<dbReference type="OrthoDB" id="4554345at2"/>
<name>A0A3M8K6K6_9CORY</name>
<organism evidence="2 3">
    <name type="scientific">Corynebacterium alimapuense</name>
    <dbReference type="NCBI Taxonomy" id="1576874"/>
    <lineage>
        <taxon>Bacteria</taxon>
        <taxon>Bacillati</taxon>
        <taxon>Actinomycetota</taxon>
        <taxon>Actinomycetes</taxon>
        <taxon>Mycobacteriales</taxon>
        <taxon>Corynebacteriaceae</taxon>
        <taxon>Corynebacterium</taxon>
    </lineage>
</organism>
<keyword evidence="3" id="KW-1185">Reference proteome</keyword>
<evidence type="ECO:0000313" key="3">
    <source>
        <dbReference type="Proteomes" id="UP000266975"/>
    </source>
</evidence>
<gene>
    <name evidence="2" type="ORF">C5L39_06035</name>
</gene>
<reference evidence="2 3" key="1">
    <citation type="submission" date="2018-02" db="EMBL/GenBank/DDBJ databases">
        <title>Corynebacterium alimpuense sp. nov., a marine obligate actinomycete isolated from sediments of Valparaiso bay, Chile.</title>
        <authorList>
            <person name="Claverias F."/>
            <person name="Gonzales-Siles L."/>
            <person name="Salva-Serra F."/>
            <person name="Inganaes E."/>
            <person name="Molin K."/>
            <person name="Cumsille A."/>
            <person name="Undabarrena A."/>
            <person name="Couve E."/>
            <person name="Moore E.R.B."/>
            <person name="Gomila M."/>
            <person name="Camara B."/>
        </authorList>
    </citation>
    <scope>NUCLEOTIDE SEQUENCE [LARGE SCALE GENOMIC DNA]</scope>
    <source>
        <strain evidence="2 3">CCUG 69366</strain>
    </source>
</reference>
<dbReference type="AlphaFoldDB" id="A0A3M8K6K6"/>
<dbReference type="EMBL" id="PTJO01000004">
    <property type="protein sequence ID" value="RNE48853.1"/>
    <property type="molecule type" value="Genomic_DNA"/>
</dbReference>
<dbReference type="Proteomes" id="UP000266975">
    <property type="component" value="Unassembled WGS sequence"/>
</dbReference>
<dbReference type="InterPro" id="IPR010310">
    <property type="entry name" value="T7SS_ESAT-6-like"/>
</dbReference>